<organism evidence="1 2">
    <name type="scientific">Lactobacillus helveticus</name>
    <name type="common">Lactobacillus suntoryeus</name>
    <dbReference type="NCBI Taxonomy" id="1587"/>
    <lineage>
        <taxon>Bacteria</taxon>
        <taxon>Bacillati</taxon>
        <taxon>Bacillota</taxon>
        <taxon>Bacilli</taxon>
        <taxon>Lactobacillales</taxon>
        <taxon>Lactobacillaceae</taxon>
        <taxon>Lactobacillus</taxon>
    </lineage>
</organism>
<evidence type="ECO:0000313" key="2">
    <source>
        <dbReference type="Proteomes" id="UP000267945"/>
    </source>
</evidence>
<dbReference type="GeneID" id="99757317"/>
<dbReference type="AlphaFoldDB" id="A0A3Q8SUR4"/>
<protein>
    <submittedName>
        <fullName evidence="1">Uncharacterized protein</fullName>
    </submittedName>
</protein>
<dbReference type="EMBL" id="CP019581">
    <property type="protein sequence ID" value="AZK91410.1"/>
    <property type="molecule type" value="Genomic_DNA"/>
</dbReference>
<dbReference type="Proteomes" id="UP000267945">
    <property type="component" value="Chromosome"/>
</dbReference>
<name>A0A3Q8SUR4_LACHE</name>
<accession>A0A3Q8SUR4</accession>
<proteinExistence type="predicted"/>
<evidence type="ECO:0000313" key="1">
    <source>
        <dbReference type="EMBL" id="AZK91410.1"/>
    </source>
</evidence>
<sequence length="159" mass="19164">MRKIYLHKRFDSFDELDKNSIFKFQIDQIKEGSYEYRYLGFIPWRKLKKLKHQNQKDIPFKLLKEMNKTYCIKISNFINKYKSPFGLTENMFFIVFEYKEDKKEKTNYLVESILLINESSQQESSSIQGEEDNSYITLNNWLLSQMIIPFVYSAGLSFL</sequence>
<dbReference type="RefSeq" id="WP_014919387.1">
    <property type="nucleotide sequence ID" value="NZ_CP019581.1"/>
</dbReference>
<reference evidence="1 2" key="1">
    <citation type="submission" date="2017-02" db="EMBL/GenBank/DDBJ databases">
        <title>Complete genome sequence of Lactobacillus helveticus.</title>
        <authorList>
            <person name="Kim J.F."/>
            <person name="Chung Y."/>
            <person name="Kwak M."/>
        </authorList>
    </citation>
    <scope>NUCLEOTIDE SEQUENCE [LARGE SCALE GENOMIC DNA]</scope>
    <source>
        <strain evidence="1 2">LH5</strain>
    </source>
</reference>
<gene>
    <name evidence="1" type="ORF">LH5_01168</name>
</gene>